<dbReference type="EMBL" id="HG937693">
    <property type="protein sequence ID" value="CDP34579.1"/>
    <property type="molecule type" value="Genomic_DNA"/>
</dbReference>
<proteinExistence type="predicted"/>
<reference evidence="1" key="1">
    <citation type="submission" date="2014-02" db="EMBL/GenBank/DDBJ databases">
        <authorList>
            <person name="Genoscope - CEA"/>
        </authorList>
    </citation>
    <scope>NUCLEOTIDE SEQUENCE</scope>
    <source>
        <strain evidence="1">LS3</strain>
    </source>
</reference>
<accession>A0A060T1D1</accession>
<name>A0A060T1D1_BLAAD</name>
<reference evidence="1" key="2">
    <citation type="submission" date="2014-06" db="EMBL/GenBank/DDBJ databases">
        <title>The complete genome of Blastobotrys (Arxula) adeninivorans LS3 - a yeast of biotechnological interest.</title>
        <authorList>
            <person name="Kunze G."/>
            <person name="Gaillardin C."/>
            <person name="Czernicka M."/>
            <person name="Durrens P."/>
            <person name="Martin T."/>
            <person name="Boer E."/>
            <person name="Gabaldon T."/>
            <person name="Cruz J."/>
            <person name="Talla E."/>
            <person name="Marck C."/>
            <person name="Goffeau A."/>
            <person name="Barbe V."/>
            <person name="Baret P."/>
            <person name="Baronian K."/>
            <person name="Beier S."/>
            <person name="Bleykasten C."/>
            <person name="Bode R."/>
            <person name="Casaregola S."/>
            <person name="Despons L."/>
            <person name="Fairhead C."/>
            <person name="Giersberg M."/>
            <person name="Gierski P."/>
            <person name="Hahnel U."/>
            <person name="Hartmann A."/>
            <person name="Jankowska D."/>
            <person name="Jubin C."/>
            <person name="Jung P."/>
            <person name="Lafontaine I."/>
            <person name="Leh-Louis V."/>
            <person name="Lemaire M."/>
            <person name="Marcet-Houben M."/>
            <person name="Mascher M."/>
            <person name="Morel G."/>
            <person name="Richard G.-F."/>
            <person name="Riechen J."/>
            <person name="Sacerdot C."/>
            <person name="Sarkar A."/>
            <person name="Savel G."/>
            <person name="Schacherer J."/>
            <person name="Sherman D."/>
            <person name="Straub M.-L."/>
            <person name="Stein N."/>
            <person name="Thierry A."/>
            <person name="Trautwein-Schult A."/>
            <person name="Westhof E."/>
            <person name="Worch S."/>
            <person name="Dujon B."/>
            <person name="Souciet J.-L."/>
            <person name="Wincker P."/>
            <person name="Scholz U."/>
            <person name="Neuveglise N."/>
        </authorList>
    </citation>
    <scope>NUCLEOTIDE SEQUENCE</scope>
    <source>
        <strain evidence="1">LS3</strain>
    </source>
</reference>
<protein>
    <submittedName>
        <fullName evidence="1">ARAD1C15708p</fullName>
    </submittedName>
</protein>
<gene>
    <name evidence="1" type="ORF">GNLVRS02_ARAD1C15708g</name>
</gene>
<dbReference type="AlphaFoldDB" id="A0A060T1D1"/>
<sequence length="118" mass="13189">MPDILGFGLQLEERHKRVKMSSSGSDQKNLPPKVARCLTMVTRTKRTKLRKLLLQDGLDQVLLEINDNKLAIKGLKILFQEALPAAKFLLSKHSDPKRGCSSPSKPRSCTTPRLIILA</sequence>
<evidence type="ECO:0000313" key="1">
    <source>
        <dbReference type="EMBL" id="CDP34579.1"/>
    </source>
</evidence>
<organism evidence="1">
    <name type="scientific">Blastobotrys adeninivorans</name>
    <name type="common">Yeast</name>
    <name type="synonym">Arxula adeninivorans</name>
    <dbReference type="NCBI Taxonomy" id="409370"/>
    <lineage>
        <taxon>Eukaryota</taxon>
        <taxon>Fungi</taxon>
        <taxon>Dikarya</taxon>
        <taxon>Ascomycota</taxon>
        <taxon>Saccharomycotina</taxon>
        <taxon>Dipodascomycetes</taxon>
        <taxon>Dipodascales</taxon>
        <taxon>Trichomonascaceae</taxon>
        <taxon>Blastobotrys</taxon>
    </lineage>
</organism>